<dbReference type="GO" id="GO:0016787">
    <property type="term" value="F:hydrolase activity"/>
    <property type="evidence" value="ECO:0007669"/>
    <property type="project" value="UniProtKB-KW"/>
</dbReference>
<keyword evidence="5 10" id="KW-0460">Magnesium</keyword>
<dbReference type="AlphaFoldDB" id="A0A1T4YJK2"/>
<comment type="function">
    <text evidence="10">CRISPR (clustered regularly interspaced short palindromic repeat), is an adaptive immune system that provides protection against mobile genetic elements (viruses, transposable elements and conjugative plasmids). CRISPR clusters contain spacers, sequences complementary to antecedent mobile elements, and target invading nucleic acids. CRISPR clusters are transcribed and processed into CRISPR RNA (crRNA). Acts as a dsDNA endonuclease. Involved in the integration of spacer DNA into the CRISPR cassette.</text>
</comment>
<feature type="region of interest" description="Disordered" evidence="11">
    <location>
        <begin position="219"/>
        <end position="293"/>
    </location>
</feature>
<proteinExistence type="inferred from homology"/>
<organism evidence="13 14">
    <name type="scientific">Prosthecobacter debontii</name>
    <dbReference type="NCBI Taxonomy" id="48467"/>
    <lineage>
        <taxon>Bacteria</taxon>
        <taxon>Pseudomonadati</taxon>
        <taxon>Verrucomicrobiota</taxon>
        <taxon>Verrucomicrobiia</taxon>
        <taxon>Verrucomicrobiales</taxon>
        <taxon>Verrucomicrobiaceae</taxon>
        <taxon>Prosthecobacter</taxon>
    </lineage>
</organism>
<dbReference type="GO" id="GO:0043571">
    <property type="term" value="P:maintenance of CRISPR repeat elements"/>
    <property type="evidence" value="ECO:0007669"/>
    <property type="project" value="UniProtKB-UniRule"/>
</dbReference>
<dbReference type="Gene3D" id="3.100.10.20">
    <property type="entry name" value="CRISPR-associated endonuclease Cas1, N-terminal domain"/>
    <property type="match status" value="1"/>
</dbReference>
<evidence type="ECO:0000256" key="10">
    <source>
        <dbReference type="HAMAP-Rule" id="MF_01470"/>
    </source>
</evidence>
<evidence type="ECO:0000259" key="12">
    <source>
        <dbReference type="Pfam" id="PF01930"/>
    </source>
</evidence>
<feature type="compositionally biased region" description="Basic and acidic residues" evidence="11">
    <location>
        <begin position="234"/>
        <end position="243"/>
    </location>
</feature>
<dbReference type="InterPro" id="IPR042211">
    <property type="entry name" value="CRISPR-assoc_Cas1_N"/>
</dbReference>
<keyword evidence="7 10" id="KW-0238">DNA-binding</keyword>
<protein>
    <recommendedName>
        <fullName evidence="10">CRISPR-associated endonuclease Cas1</fullName>
        <ecNumber evidence="10">3.1.-.-</ecNumber>
    </recommendedName>
</protein>
<gene>
    <name evidence="10" type="primary">cas1</name>
    <name evidence="13" type="ORF">SAMN02745166_03507</name>
</gene>
<keyword evidence="1 10" id="KW-0540">Nuclease</keyword>
<name>A0A1T4YJK2_9BACT</name>
<keyword evidence="6 10" id="KW-0051">Antiviral defense</keyword>
<evidence type="ECO:0000256" key="3">
    <source>
        <dbReference type="ARBA" id="ARBA00022759"/>
    </source>
</evidence>
<dbReference type="PANTHER" id="PTHR34353">
    <property type="entry name" value="CRISPR-ASSOCIATED ENDONUCLEASE CAS1 1"/>
    <property type="match status" value="1"/>
</dbReference>
<dbReference type="PANTHER" id="PTHR34353:SF2">
    <property type="entry name" value="CRISPR-ASSOCIATED ENDONUCLEASE CAS1 1"/>
    <property type="match status" value="1"/>
</dbReference>
<feature type="binding site" evidence="10">
    <location>
        <position position="716"/>
    </location>
    <ligand>
        <name>Mn(2+)</name>
        <dbReference type="ChEBI" id="CHEBI:29035"/>
    </ligand>
</feature>
<keyword evidence="2 10" id="KW-0479">Metal-binding</keyword>
<comment type="subunit">
    <text evidence="9 10">Homodimer, forms a heterotetramer with a Cas2 homodimer.</text>
</comment>
<dbReference type="Pfam" id="PF01867">
    <property type="entry name" value="Cas_Cas1"/>
    <property type="match status" value="1"/>
</dbReference>
<evidence type="ECO:0000256" key="7">
    <source>
        <dbReference type="ARBA" id="ARBA00023125"/>
    </source>
</evidence>
<dbReference type="GO" id="GO:0051607">
    <property type="term" value="P:defense response to virus"/>
    <property type="evidence" value="ECO:0007669"/>
    <property type="project" value="UniProtKB-UniRule"/>
</dbReference>
<dbReference type="GO" id="GO:0004519">
    <property type="term" value="F:endonuclease activity"/>
    <property type="evidence" value="ECO:0007669"/>
    <property type="project" value="UniProtKB-UniRule"/>
</dbReference>
<evidence type="ECO:0000256" key="6">
    <source>
        <dbReference type="ARBA" id="ARBA00023118"/>
    </source>
</evidence>
<dbReference type="InterPro" id="IPR022765">
    <property type="entry name" value="Dna2/Cas4_DUF83"/>
</dbReference>
<feature type="domain" description="DUF83" evidence="12">
    <location>
        <begin position="332"/>
        <end position="415"/>
    </location>
</feature>
<evidence type="ECO:0000256" key="4">
    <source>
        <dbReference type="ARBA" id="ARBA00022801"/>
    </source>
</evidence>
<dbReference type="HAMAP" id="MF_01470">
    <property type="entry name" value="Cas1"/>
    <property type="match status" value="1"/>
</dbReference>
<evidence type="ECO:0000313" key="13">
    <source>
        <dbReference type="EMBL" id="SKB02004.1"/>
    </source>
</evidence>
<evidence type="ECO:0000256" key="1">
    <source>
        <dbReference type="ARBA" id="ARBA00022722"/>
    </source>
</evidence>
<feature type="compositionally biased region" description="Low complexity" evidence="11">
    <location>
        <begin position="143"/>
        <end position="177"/>
    </location>
</feature>
<dbReference type="EC" id="3.1.-.-" evidence="10"/>
<dbReference type="InterPro" id="IPR050646">
    <property type="entry name" value="Cas1"/>
</dbReference>
<evidence type="ECO:0000313" key="14">
    <source>
        <dbReference type="Proteomes" id="UP000190774"/>
    </source>
</evidence>
<dbReference type="Proteomes" id="UP000190774">
    <property type="component" value="Unassembled WGS sequence"/>
</dbReference>
<dbReference type="GO" id="GO:0046872">
    <property type="term" value="F:metal ion binding"/>
    <property type="evidence" value="ECO:0007669"/>
    <property type="project" value="UniProtKB-UniRule"/>
</dbReference>
<dbReference type="CDD" id="cd09634">
    <property type="entry name" value="Cas1_I-II-III"/>
    <property type="match status" value="1"/>
</dbReference>
<comment type="similarity">
    <text evidence="10">Belongs to the CRISPR-associated endonuclease Cas1 family.</text>
</comment>
<feature type="binding site" evidence="10">
    <location>
        <position position="701"/>
    </location>
    <ligand>
        <name>Mn(2+)</name>
        <dbReference type="ChEBI" id="CHEBI:29035"/>
    </ligand>
</feature>
<evidence type="ECO:0000256" key="11">
    <source>
        <dbReference type="SAM" id="MobiDB-lite"/>
    </source>
</evidence>
<feature type="binding site" evidence="10">
    <location>
        <position position="607"/>
    </location>
    <ligand>
        <name>Mn(2+)</name>
        <dbReference type="ChEBI" id="CHEBI:29035"/>
    </ligand>
</feature>
<feature type="region of interest" description="Disordered" evidence="11">
    <location>
        <begin position="110"/>
        <end position="179"/>
    </location>
</feature>
<evidence type="ECO:0000256" key="2">
    <source>
        <dbReference type="ARBA" id="ARBA00022723"/>
    </source>
</evidence>
<keyword evidence="4 10" id="KW-0378">Hydrolase</keyword>
<dbReference type="Gene3D" id="1.20.120.920">
    <property type="entry name" value="CRISPR-associated endonuclease Cas1, C-terminal domain"/>
    <property type="match status" value="1"/>
</dbReference>
<evidence type="ECO:0000256" key="8">
    <source>
        <dbReference type="ARBA" id="ARBA00023211"/>
    </source>
</evidence>
<dbReference type="InterPro" id="IPR002729">
    <property type="entry name" value="CRISPR-assoc_Cas1"/>
</dbReference>
<dbReference type="InterPro" id="IPR011604">
    <property type="entry name" value="PDDEXK-like_dom_sf"/>
</dbReference>
<comment type="cofactor">
    <cofactor evidence="10">
        <name>Mg(2+)</name>
        <dbReference type="ChEBI" id="CHEBI:18420"/>
    </cofactor>
    <cofactor evidence="10">
        <name>Mn(2+)</name>
        <dbReference type="ChEBI" id="CHEBI:29035"/>
    </cofactor>
</comment>
<dbReference type="InterPro" id="IPR042206">
    <property type="entry name" value="CRISPR-assoc_Cas1_C"/>
</dbReference>
<evidence type="ECO:0000256" key="9">
    <source>
        <dbReference type="ARBA" id="ARBA00038592"/>
    </source>
</evidence>
<keyword evidence="14" id="KW-1185">Reference proteome</keyword>
<feature type="compositionally biased region" description="Low complexity" evidence="11">
    <location>
        <begin position="270"/>
        <end position="284"/>
    </location>
</feature>
<dbReference type="Pfam" id="PF01930">
    <property type="entry name" value="Cas_Cas4"/>
    <property type="match status" value="1"/>
</dbReference>
<sequence length="809" mass="89914">MSALDFRTARALFPHQPEMWQADYLYEPLPLPVEHPELDLFGRQRLVDEESGIGHEADAGKERGTTEAVRVAEPMKARMMNEFVYCPRLFYYEHVEGVFLDNADTERGSAIHEKVNRGRGSLPRARKKKKATPETDDAEEVAATEQAEAMAGGEAGSESSETKASPALDATATTTPEPEVEVIHSRSAMMSSERLGVVAKMDVIEVEMAVIPQEGWAREERGDSLRGDAASPQEVERPADHLTKKTTTKNRRSGGDEGPDLFSLAAGQDSPQAATPSPAASVSPQGEGLNKASDDAPALLHVRLNEHVVHRVTPVDYKAGSPRIGDERNELWDADKMQLGLQILILRDNGYACDEGVIYYRGTKQRVSLLMTPELEQWIEEKLVEARQVAASEVIPPPLVHSPKCVRCSLAPVCLPDETRLLKRGAEAVPNADASRRARGLMPPRRLIAARDDERALYLNSQGHRVGIKSERLIIKDGDSVIDEIRLGDVTHVALFGNIQITTQAIQELCREEIPLAYFSQGGYFYGLTRGHILTNVHTRIRQFATAANPLQCLTLAKKMVQAKIRNHRTMLMRLHVQAPQAAVTGMKEIGSRVAGARGLDELLGYEGAAAALYFQHFAGMIKVGEEDLDDEIPGLEISRSTEARRVEEKEVFTFDFTQRNRRPPRDPVNALLSLAYSLLAKDCTIAALAVGFDPYVGFYHQPRHGRPALALDLMEEFRPLIAESAVLTAINNRMVTPGHFVRAGESVNLTKHGRKAFFHAYEQRMNSLITHPVFDYKVSYRRVLELQARLLARWLTGEIPEYIPMVTR</sequence>
<accession>A0A1T4YJK2</accession>
<keyword evidence="8 10" id="KW-0464">Manganese</keyword>
<dbReference type="STRING" id="48467.SAMN02745166_03507"/>
<reference evidence="14" key="1">
    <citation type="submission" date="2017-02" db="EMBL/GenBank/DDBJ databases">
        <authorList>
            <person name="Varghese N."/>
            <person name="Submissions S."/>
        </authorList>
    </citation>
    <scope>NUCLEOTIDE SEQUENCE [LARGE SCALE GENOMIC DNA]</scope>
    <source>
        <strain evidence="14">ATCC 700200</strain>
    </source>
</reference>
<dbReference type="GO" id="GO:0003677">
    <property type="term" value="F:DNA binding"/>
    <property type="evidence" value="ECO:0007669"/>
    <property type="project" value="UniProtKB-KW"/>
</dbReference>
<evidence type="ECO:0000256" key="5">
    <source>
        <dbReference type="ARBA" id="ARBA00022842"/>
    </source>
</evidence>
<dbReference type="Gene3D" id="3.90.320.10">
    <property type="match status" value="2"/>
</dbReference>
<keyword evidence="3 10" id="KW-0255">Endonuclease</keyword>
<dbReference type="EMBL" id="FUYE01000013">
    <property type="protein sequence ID" value="SKB02004.1"/>
    <property type="molecule type" value="Genomic_DNA"/>
</dbReference>
<dbReference type="NCBIfam" id="TIGR00287">
    <property type="entry name" value="cas1"/>
    <property type="match status" value="2"/>
</dbReference>